<dbReference type="RefSeq" id="WP_059748921.1">
    <property type="nucleotide sequence ID" value="NZ_CP013416.1"/>
</dbReference>
<gene>
    <name evidence="3" type="ORF">WJ33_13405</name>
</gene>
<feature type="transmembrane region" description="Helical" evidence="2">
    <location>
        <begin position="47"/>
        <end position="70"/>
    </location>
</feature>
<organism evidence="3 4">
    <name type="scientific">Burkholderia ubonensis</name>
    <dbReference type="NCBI Taxonomy" id="101571"/>
    <lineage>
        <taxon>Bacteria</taxon>
        <taxon>Pseudomonadati</taxon>
        <taxon>Pseudomonadota</taxon>
        <taxon>Betaproteobacteria</taxon>
        <taxon>Burkholderiales</taxon>
        <taxon>Burkholderiaceae</taxon>
        <taxon>Burkholderia</taxon>
        <taxon>Burkholderia cepacia complex</taxon>
    </lineage>
</organism>
<evidence type="ECO:0000313" key="3">
    <source>
        <dbReference type="EMBL" id="KVG76672.1"/>
    </source>
</evidence>
<evidence type="ECO:0000256" key="2">
    <source>
        <dbReference type="SAM" id="Phobius"/>
    </source>
</evidence>
<name>A0A103RZA6_9BURK</name>
<evidence type="ECO:0000256" key="1">
    <source>
        <dbReference type="SAM" id="MobiDB-lite"/>
    </source>
</evidence>
<feature type="transmembrane region" description="Helical" evidence="2">
    <location>
        <begin position="188"/>
        <end position="208"/>
    </location>
</feature>
<evidence type="ECO:0008006" key="5">
    <source>
        <dbReference type="Google" id="ProtNLM"/>
    </source>
</evidence>
<keyword evidence="2" id="KW-0472">Membrane</keyword>
<dbReference type="Pfam" id="PF14023">
    <property type="entry name" value="Bestrophin-like"/>
    <property type="match status" value="1"/>
</dbReference>
<dbReference type="OrthoDB" id="8595256at2"/>
<dbReference type="Proteomes" id="UP000064029">
    <property type="component" value="Unassembled WGS sequence"/>
</dbReference>
<dbReference type="InterPro" id="IPR025333">
    <property type="entry name" value="DUF4239"/>
</dbReference>
<comment type="caution">
    <text evidence="3">The sequence shown here is derived from an EMBL/GenBank/DDBJ whole genome shotgun (WGS) entry which is preliminary data.</text>
</comment>
<keyword evidence="2" id="KW-1133">Transmembrane helix</keyword>
<dbReference type="EMBL" id="LOXM01000009">
    <property type="protein sequence ID" value="KVG76672.1"/>
    <property type="molecule type" value="Genomic_DNA"/>
</dbReference>
<reference evidence="3 4" key="1">
    <citation type="submission" date="2015-11" db="EMBL/GenBank/DDBJ databases">
        <title>Expanding the genomic diversity of Burkholderia species for the development of highly accurate diagnostics.</title>
        <authorList>
            <person name="Sahl J."/>
            <person name="Keim P."/>
            <person name="Wagner D."/>
        </authorList>
    </citation>
    <scope>NUCLEOTIDE SEQUENCE [LARGE SCALE GENOMIC DNA]</scope>
    <source>
        <strain evidence="3 4">MSMB2036</strain>
    </source>
</reference>
<evidence type="ECO:0000313" key="4">
    <source>
        <dbReference type="Proteomes" id="UP000064029"/>
    </source>
</evidence>
<accession>A0A103RZA6</accession>
<proteinExistence type="predicted"/>
<feature type="region of interest" description="Disordered" evidence="1">
    <location>
        <begin position="267"/>
        <end position="290"/>
    </location>
</feature>
<protein>
    <recommendedName>
        <fullName evidence="5">DUF4239 domain-containing protein</fullName>
    </recommendedName>
</protein>
<dbReference type="AlphaFoldDB" id="A0A103RZA6"/>
<feature type="compositionally biased region" description="Low complexity" evidence="1">
    <location>
        <begin position="267"/>
        <end position="280"/>
    </location>
</feature>
<sequence length="290" mass="30711">MLFLYNLPVAAMGALIVATVLAAALLGYAASRRVLPVRIDAEQRGMIVAMLSAVTTINSLLVAFSAVSVWSSYQAATDTVAAEAACATELSRDLAAFRVAGTGADAARLALADYLARVVDDEWPQMQQHGRADPRAEAAFDRMFAAINRVTPTDERERVLLAQAMARANEMVKYRQARLQNLESAMPGTLWAVMLVSSSLSLLLLYALPGTRFNVGLVSIWAVTLGLAFFFVLAVDRPFAGEVSVRATPIRHALDGLRAAPAAPGRAASEAAPAGPGPAEQVSLAGCRRA</sequence>
<feature type="transmembrane region" description="Helical" evidence="2">
    <location>
        <begin position="6"/>
        <end position="26"/>
    </location>
</feature>
<feature type="transmembrane region" description="Helical" evidence="2">
    <location>
        <begin position="215"/>
        <end position="235"/>
    </location>
</feature>
<keyword evidence="2" id="KW-0812">Transmembrane</keyword>